<dbReference type="Pfam" id="PF19102">
    <property type="entry name" value="DUF5789"/>
    <property type="match status" value="1"/>
</dbReference>
<evidence type="ECO:0000313" key="1">
    <source>
        <dbReference type="EMBL" id="UPV74298.1"/>
    </source>
</evidence>
<proteinExistence type="predicted"/>
<keyword evidence="2" id="KW-1185">Reference proteome</keyword>
<reference evidence="1 2" key="1">
    <citation type="submission" date="2022-04" db="EMBL/GenBank/DDBJ databases">
        <title>Diverse halophilic archaea isolated from saline environments.</title>
        <authorList>
            <person name="Cui H.-L."/>
        </authorList>
    </citation>
    <scope>NUCLEOTIDE SEQUENCE [LARGE SCALE GENOMIC DNA]</scope>
    <source>
        <strain evidence="1 2">XZYJT49</strain>
    </source>
</reference>
<dbReference type="EMBL" id="CP096659">
    <property type="protein sequence ID" value="UPV74298.1"/>
    <property type="molecule type" value="Genomic_DNA"/>
</dbReference>
<protein>
    <submittedName>
        <fullName evidence="1">Uncharacterized protein</fullName>
    </submittedName>
</protein>
<dbReference type="InterPro" id="IPR043899">
    <property type="entry name" value="DUF5789"/>
</dbReference>
<dbReference type="KEGG" id="halx:M0R89_17395"/>
<dbReference type="AlphaFoldDB" id="A0A8U0HTQ9"/>
<sequence>MGVRPPPSNSDGGPDVIEFGIAEVAAELDGGDLSFPATGDEVVQALSNPRIKYDADGHTVPLAEAVAEVERDRFDDQQEFLNALHPVFERYRNSRTPGVIERVRAALPL</sequence>
<organism evidence="1 2">
    <name type="scientific">Halorussus limi</name>
    <dbReference type="NCBI Taxonomy" id="2938695"/>
    <lineage>
        <taxon>Archaea</taxon>
        <taxon>Methanobacteriati</taxon>
        <taxon>Methanobacteriota</taxon>
        <taxon>Stenosarchaea group</taxon>
        <taxon>Halobacteria</taxon>
        <taxon>Halobacteriales</taxon>
        <taxon>Haladaptataceae</taxon>
        <taxon>Halorussus</taxon>
    </lineage>
</organism>
<dbReference type="Proteomes" id="UP000830729">
    <property type="component" value="Chromosome"/>
</dbReference>
<dbReference type="RefSeq" id="WP_248650344.1">
    <property type="nucleotide sequence ID" value="NZ_CP096659.1"/>
</dbReference>
<evidence type="ECO:0000313" key="2">
    <source>
        <dbReference type="Proteomes" id="UP000830729"/>
    </source>
</evidence>
<name>A0A8U0HTQ9_9EURY</name>
<gene>
    <name evidence="1" type="ORF">M0R89_17395</name>
</gene>
<dbReference type="GeneID" id="72187012"/>
<accession>A0A8U0HTQ9</accession>